<organism evidence="1 2">
    <name type="scientific">Lentzea flava</name>
    <dbReference type="NCBI Taxonomy" id="103732"/>
    <lineage>
        <taxon>Bacteria</taxon>
        <taxon>Bacillati</taxon>
        <taxon>Actinomycetota</taxon>
        <taxon>Actinomycetes</taxon>
        <taxon>Pseudonocardiales</taxon>
        <taxon>Pseudonocardiaceae</taxon>
        <taxon>Lentzea</taxon>
    </lineage>
</organism>
<protein>
    <recommendedName>
        <fullName evidence="3">DUF393 domain-containing protein</fullName>
    </recommendedName>
</protein>
<sequence length="107" mass="11574">MGRALDVTAGGAEGTLRTGVATGWFGWVFVRGGLDARLVAARGWRVLVARGVAALLRVERRRGPVALPSSLFSVLTYRIVPHYCRERPCPERPTGELLVTELACAGR</sequence>
<accession>A0ABQ2V5K4</accession>
<gene>
    <name evidence="1" type="ORF">GCM10010178_71750</name>
</gene>
<evidence type="ECO:0008006" key="3">
    <source>
        <dbReference type="Google" id="ProtNLM"/>
    </source>
</evidence>
<name>A0ABQ2V5K4_9PSEU</name>
<dbReference type="EMBL" id="BMRE01000046">
    <property type="protein sequence ID" value="GGU69634.1"/>
    <property type="molecule type" value="Genomic_DNA"/>
</dbReference>
<keyword evidence="2" id="KW-1185">Reference proteome</keyword>
<proteinExistence type="predicted"/>
<reference evidence="2" key="1">
    <citation type="journal article" date="2019" name="Int. J. Syst. Evol. Microbiol.">
        <title>The Global Catalogue of Microorganisms (GCM) 10K type strain sequencing project: providing services to taxonomists for standard genome sequencing and annotation.</title>
        <authorList>
            <consortium name="The Broad Institute Genomics Platform"/>
            <consortium name="The Broad Institute Genome Sequencing Center for Infectious Disease"/>
            <person name="Wu L."/>
            <person name="Ma J."/>
        </authorList>
    </citation>
    <scope>NUCLEOTIDE SEQUENCE [LARGE SCALE GENOMIC DNA]</scope>
    <source>
        <strain evidence="2">JCM 3296</strain>
    </source>
</reference>
<comment type="caution">
    <text evidence="1">The sequence shown here is derived from an EMBL/GenBank/DDBJ whole genome shotgun (WGS) entry which is preliminary data.</text>
</comment>
<evidence type="ECO:0000313" key="1">
    <source>
        <dbReference type="EMBL" id="GGU69634.1"/>
    </source>
</evidence>
<evidence type="ECO:0000313" key="2">
    <source>
        <dbReference type="Proteomes" id="UP000649573"/>
    </source>
</evidence>
<dbReference type="Proteomes" id="UP000649573">
    <property type="component" value="Unassembled WGS sequence"/>
</dbReference>